<evidence type="ECO:0000313" key="3">
    <source>
        <dbReference type="EMBL" id="RAO22765.1"/>
    </source>
</evidence>
<evidence type="ECO:0000313" key="4">
    <source>
        <dbReference type="Proteomes" id="UP000249045"/>
    </source>
</evidence>
<keyword evidence="4" id="KW-1185">Reference proteome</keyword>
<protein>
    <recommendedName>
        <fullName evidence="2">HD domain-containing protein</fullName>
    </recommendedName>
</protein>
<evidence type="ECO:0000259" key="2">
    <source>
        <dbReference type="Pfam" id="PF01966"/>
    </source>
</evidence>
<feature type="domain" description="HD" evidence="2">
    <location>
        <begin position="74"/>
        <end position="174"/>
    </location>
</feature>
<dbReference type="SUPFAM" id="SSF109604">
    <property type="entry name" value="HD-domain/PDEase-like"/>
    <property type="match status" value="1"/>
</dbReference>
<dbReference type="Gene3D" id="1.10.3210.10">
    <property type="entry name" value="Hypothetical protein af1432"/>
    <property type="match status" value="1"/>
</dbReference>
<dbReference type="InterPro" id="IPR003607">
    <property type="entry name" value="HD/PDEase_dom"/>
</dbReference>
<comment type="caution">
    <text evidence="3">The sequence shown here is derived from an EMBL/GenBank/DDBJ whole genome shotgun (WGS) entry which is preliminary data.</text>
</comment>
<accession>A0ABX9D7E2</accession>
<evidence type="ECO:0000256" key="1">
    <source>
        <dbReference type="SAM" id="MobiDB-lite"/>
    </source>
</evidence>
<dbReference type="EMBL" id="PYAC01000004">
    <property type="protein sequence ID" value="RAO22765.1"/>
    <property type="molecule type" value="Genomic_DNA"/>
</dbReference>
<name>A0ABX9D7E2_9ACTN</name>
<feature type="region of interest" description="Disordered" evidence="1">
    <location>
        <begin position="1"/>
        <end position="30"/>
    </location>
</feature>
<proteinExistence type="predicted"/>
<dbReference type="Pfam" id="PF01966">
    <property type="entry name" value="HD"/>
    <property type="match status" value="1"/>
</dbReference>
<gene>
    <name evidence="3" type="ORF">MED15_01615</name>
</gene>
<dbReference type="CDD" id="cd00077">
    <property type="entry name" value="HDc"/>
    <property type="match status" value="1"/>
</dbReference>
<reference evidence="3 4" key="1">
    <citation type="submission" date="2018-03" db="EMBL/GenBank/DDBJ databases">
        <title>Defining the species Micromonospora saelicesensis and Micromonospora noduli under the framework of genomics.</title>
        <authorList>
            <person name="Riesco R."/>
            <person name="Trujillo M.E."/>
        </authorList>
    </citation>
    <scope>NUCLEOTIDE SEQUENCE [LARGE SCALE GENOMIC DNA]</scope>
    <source>
        <strain evidence="3 4">MED15</strain>
    </source>
</reference>
<dbReference type="Proteomes" id="UP000249045">
    <property type="component" value="Unassembled WGS sequence"/>
</dbReference>
<organism evidence="3 4">
    <name type="scientific">Micromonospora noduli</name>
    <dbReference type="NCBI Taxonomy" id="709876"/>
    <lineage>
        <taxon>Bacteria</taxon>
        <taxon>Bacillati</taxon>
        <taxon>Actinomycetota</taxon>
        <taxon>Actinomycetes</taxon>
        <taxon>Micromonosporales</taxon>
        <taxon>Micromonosporaceae</taxon>
        <taxon>Micromonospora</taxon>
    </lineage>
</organism>
<dbReference type="InterPro" id="IPR006674">
    <property type="entry name" value="HD_domain"/>
</dbReference>
<sequence>MDPFPGAGERSRTEPALDAPRQGPGARGGRTLAVVTSDSLRRALTAPADPPLRPLPDQVVALLEALHAPPRLAAHLRAVHDVAAQLTDAMAERFPQLPFDREAVLFGAATHDIGKVRHPEELSGPGSAHEPAGYELLLQHGVAESSARFARDHASWHQDGIDVDDLLVSVADKVWKGKRVTDLEELLVDRLAEATGRERWSVFLDLDDILDQIAADADRRLAFQATHPVRG</sequence>